<accession>A0A380RXL5</accession>
<dbReference type="PANTHER" id="PTHR21090:SF5">
    <property type="entry name" value="PENTAFUNCTIONAL AROM POLYPEPTIDE"/>
    <property type="match status" value="1"/>
</dbReference>
<dbReference type="AlphaFoldDB" id="A0A380RXL5"/>
<feature type="domain" description="Enolpyruvate transferase" evidence="2">
    <location>
        <begin position="217"/>
        <end position="442"/>
    </location>
</feature>
<dbReference type="SUPFAM" id="SSF55205">
    <property type="entry name" value="EPT/RTPC-like"/>
    <property type="match status" value="1"/>
</dbReference>
<gene>
    <name evidence="3" type="ORF">SAMN05661053_0872</name>
</gene>
<dbReference type="InterPro" id="IPR001986">
    <property type="entry name" value="Enolpyruvate_Tfrase_dom"/>
</dbReference>
<dbReference type="GO" id="GO:0009423">
    <property type="term" value="P:chorismate biosynthetic process"/>
    <property type="evidence" value="ECO:0007669"/>
    <property type="project" value="TreeGrafter"/>
</dbReference>
<dbReference type="GO" id="GO:0003866">
    <property type="term" value="F:3-phosphoshikimate 1-carboxyvinyltransferase activity"/>
    <property type="evidence" value="ECO:0007669"/>
    <property type="project" value="TreeGrafter"/>
</dbReference>
<dbReference type="RefSeq" id="WP_109572214.1">
    <property type="nucleotide sequence ID" value="NZ_UHJL01000001.1"/>
</dbReference>
<reference evidence="3 4" key="1">
    <citation type="submission" date="2017-08" db="EMBL/GenBank/DDBJ databases">
        <authorList>
            <person name="de Groot N.N."/>
        </authorList>
    </citation>
    <scope>NUCLEOTIDE SEQUENCE [LARGE SCALE GENOMIC DNA]</scope>
    <source>
        <strain evidence="3 4">HM2</strain>
    </source>
</reference>
<dbReference type="Proteomes" id="UP000255423">
    <property type="component" value="Unassembled WGS sequence"/>
</dbReference>
<sequence length="455" mass="51077">MEFLMNPDRERMNLTLVMALLVNGRTVLENFAWASGSEKYAESLKDFGLTYELQGHQLVLNGKGFQYSIPTMLPFKFNEADNVMLWTLASKDEEQLYTFAAEVDDAGIARVNAAKETLQKYFKIKVQKDEPAKFVFNFLRDELNVKKDSLGNVSSVMRNRLLLRALIRNDYLNFEEKSTVHDQWTKMLIYFGAAVKYEGRGMEQLSEFERRLMIAQGKKIERTQFTELSETKVITAREYYVPGDTTEATAFAVLATVGNMPKDNVIKLLNVDLNSSRAGALTCLKRMGANVETVSRREKYGDVFGDVEIKPLASGKRLQGRRFSEDVIATALEEYPLLAVAACYGEGETILRVPKEVRKEMRPVNEFLAVNLRKTGAEVGVYDDGLVIRGLETIVNGSDFDGGDSAQMGLALSVLSLALQNDEPVENMDKVEAMFPGVVDKLKNVLVAENAEKKE</sequence>
<dbReference type="EMBL" id="UHJL01000001">
    <property type="protein sequence ID" value="SUQ19632.1"/>
    <property type="molecule type" value="Genomic_DNA"/>
</dbReference>
<dbReference type="InterPro" id="IPR013792">
    <property type="entry name" value="RNA3'P_cycl/enolpyr_Trfase_a/b"/>
</dbReference>
<evidence type="ECO:0000313" key="3">
    <source>
        <dbReference type="EMBL" id="SUQ19632.1"/>
    </source>
</evidence>
<organism evidence="3 4">
    <name type="scientific">Fibrobacter succinogenes</name>
    <name type="common">Bacteroides succinogenes</name>
    <dbReference type="NCBI Taxonomy" id="833"/>
    <lineage>
        <taxon>Bacteria</taxon>
        <taxon>Pseudomonadati</taxon>
        <taxon>Fibrobacterota</taxon>
        <taxon>Fibrobacteria</taxon>
        <taxon>Fibrobacterales</taxon>
        <taxon>Fibrobacteraceae</taxon>
        <taxon>Fibrobacter</taxon>
    </lineage>
</organism>
<dbReference type="Gene3D" id="3.65.10.10">
    <property type="entry name" value="Enolpyruvate transferase domain"/>
    <property type="match status" value="2"/>
</dbReference>
<protein>
    <submittedName>
        <fullName evidence="3">3-phosphoshikimate 1-carboxyvinyltransferase</fullName>
    </submittedName>
</protein>
<evidence type="ECO:0000256" key="1">
    <source>
        <dbReference type="ARBA" id="ARBA00022679"/>
    </source>
</evidence>
<keyword evidence="1 3" id="KW-0808">Transferase</keyword>
<dbReference type="PANTHER" id="PTHR21090">
    <property type="entry name" value="AROM/DEHYDROQUINATE SYNTHASE"/>
    <property type="match status" value="1"/>
</dbReference>
<name>A0A380RXL5_FIBSU</name>
<dbReference type="Pfam" id="PF00275">
    <property type="entry name" value="EPSP_synthase"/>
    <property type="match status" value="1"/>
</dbReference>
<evidence type="ECO:0000259" key="2">
    <source>
        <dbReference type="Pfam" id="PF00275"/>
    </source>
</evidence>
<dbReference type="InterPro" id="IPR036968">
    <property type="entry name" value="Enolpyruvate_Tfrase_sf"/>
</dbReference>
<evidence type="ECO:0000313" key="4">
    <source>
        <dbReference type="Proteomes" id="UP000255423"/>
    </source>
</evidence>
<proteinExistence type="predicted"/>